<dbReference type="Proteomes" id="UP001634394">
    <property type="component" value="Unassembled WGS sequence"/>
</dbReference>
<evidence type="ECO:0000313" key="3">
    <source>
        <dbReference type="Proteomes" id="UP001634394"/>
    </source>
</evidence>
<dbReference type="EMBL" id="JBJQND010000009">
    <property type="protein sequence ID" value="KAL3866907.1"/>
    <property type="molecule type" value="Genomic_DNA"/>
</dbReference>
<dbReference type="AlphaFoldDB" id="A0ABD3VZ84"/>
<sequence length="735" mass="85559">MMTITAVMLNAQSHLHHLRRLWPHMACHFLSHANIPFVRCGIVALTRTIHRCIAGQNVLTLITSGCGRSHLNSYGKISQLHRCLHFNHSRSFQPDADDFAYGTKVLYPEEKGYYYNVLVQNPAYAKFMFPIQTKNLVVVDILQLTGKNTRVDLHNDLSSVLNKGNFSMQIMAEFLDKLSKLPIKDRQRFHQTECFQRFYRLLAAEFPSMETGQFFDVLKALLWYDSEDMPLLFSTIIKDEYLKRFQDWDIAQCLLAAHFLTIPLGKHNKTVSREWQLALFSKIEQNLSSLEPQELVLTSFYATFAGMLPSGMASNICDNLNLYWDKFSLDEVGVICLGFFRVKVPYVSQSLLCKIADSLKKEIVKANSFPVSSIFKCLRLCFDKGFHSKNVYVFNALTDPGFISALTSRIPHLEIICIHHIFYFYQHGGWMPQILLDVVLNKVCTDRLSDFRMKELSTFLFLICSINSDDFRVKKFCSQAAKEIMSRRKDETIQFPRAFLQCLLGLAQTGYYLPEMLHYFFSNKIQDRIKDVLEEIDFRFDLFNLDQSVRIECPSYSGNLLPSDLMKQCLKKSSQIFYVGKPEAYTRNPVSERQKLVYNVVKGLGSFVDVKKFVIVDYMLPHYSTSDVAICLDQKQNPVPVDQWKHWIRSPFNVRQNLEQYQCQIIVLALRSWRVFCTMRMADGTLTYQVYSHQKMKERQLRKLGYHVEEIFVAEYEAAEDKVEYLKKKIFRSIQ</sequence>
<proteinExistence type="predicted"/>
<evidence type="ECO:0000313" key="2">
    <source>
        <dbReference type="EMBL" id="KAL3866907.1"/>
    </source>
</evidence>
<comment type="caution">
    <text evidence="2">The sequence shown here is derived from an EMBL/GenBank/DDBJ whole genome shotgun (WGS) entry which is preliminary data.</text>
</comment>
<dbReference type="Pfam" id="PF08368">
    <property type="entry name" value="FAST_2"/>
    <property type="match status" value="1"/>
</dbReference>
<protein>
    <recommendedName>
        <fullName evidence="1">FAST kinase-like protein subdomain 2 domain-containing protein</fullName>
    </recommendedName>
</protein>
<dbReference type="InterPro" id="IPR013579">
    <property type="entry name" value="FAST_2"/>
</dbReference>
<name>A0ABD3VZ84_SINWO</name>
<gene>
    <name evidence="2" type="ORF">ACJMK2_044157</name>
</gene>
<organism evidence="2 3">
    <name type="scientific">Sinanodonta woodiana</name>
    <name type="common">Chinese pond mussel</name>
    <name type="synonym">Anodonta woodiana</name>
    <dbReference type="NCBI Taxonomy" id="1069815"/>
    <lineage>
        <taxon>Eukaryota</taxon>
        <taxon>Metazoa</taxon>
        <taxon>Spiralia</taxon>
        <taxon>Lophotrochozoa</taxon>
        <taxon>Mollusca</taxon>
        <taxon>Bivalvia</taxon>
        <taxon>Autobranchia</taxon>
        <taxon>Heteroconchia</taxon>
        <taxon>Palaeoheterodonta</taxon>
        <taxon>Unionida</taxon>
        <taxon>Unionoidea</taxon>
        <taxon>Unionidae</taxon>
        <taxon>Unioninae</taxon>
        <taxon>Sinanodonta</taxon>
    </lineage>
</organism>
<keyword evidence="3" id="KW-1185">Reference proteome</keyword>
<feature type="domain" description="FAST kinase-like protein subdomain 2" evidence="1">
    <location>
        <begin position="541"/>
        <end position="640"/>
    </location>
</feature>
<evidence type="ECO:0000259" key="1">
    <source>
        <dbReference type="Pfam" id="PF08368"/>
    </source>
</evidence>
<reference evidence="2 3" key="1">
    <citation type="submission" date="2024-11" db="EMBL/GenBank/DDBJ databases">
        <title>Chromosome-level genome assembly of the freshwater bivalve Anodonta woodiana.</title>
        <authorList>
            <person name="Chen X."/>
        </authorList>
    </citation>
    <scope>NUCLEOTIDE SEQUENCE [LARGE SCALE GENOMIC DNA]</scope>
    <source>
        <strain evidence="2">MN2024</strain>
        <tissue evidence="2">Gills</tissue>
    </source>
</reference>
<accession>A0ABD3VZ84</accession>